<reference evidence="1" key="1">
    <citation type="submission" date="2021-02" db="EMBL/GenBank/DDBJ databases">
        <authorList>
            <person name="Dougan E. K."/>
            <person name="Rhodes N."/>
            <person name="Thang M."/>
            <person name="Chan C."/>
        </authorList>
    </citation>
    <scope>NUCLEOTIDE SEQUENCE</scope>
</reference>
<dbReference type="Proteomes" id="UP000626109">
    <property type="component" value="Unassembled WGS sequence"/>
</dbReference>
<evidence type="ECO:0000313" key="2">
    <source>
        <dbReference type="Proteomes" id="UP000626109"/>
    </source>
</evidence>
<accession>A0A813KA25</accession>
<name>A0A813KA25_POLGL</name>
<comment type="caution">
    <text evidence="1">The sequence shown here is derived from an EMBL/GenBank/DDBJ whole genome shotgun (WGS) entry which is preliminary data.</text>
</comment>
<proteinExistence type="predicted"/>
<dbReference type="EMBL" id="CAJNNW010029040">
    <property type="protein sequence ID" value="CAE8698723.1"/>
    <property type="molecule type" value="Genomic_DNA"/>
</dbReference>
<organism evidence="1 2">
    <name type="scientific">Polarella glacialis</name>
    <name type="common">Dinoflagellate</name>
    <dbReference type="NCBI Taxonomy" id="89957"/>
    <lineage>
        <taxon>Eukaryota</taxon>
        <taxon>Sar</taxon>
        <taxon>Alveolata</taxon>
        <taxon>Dinophyceae</taxon>
        <taxon>Suessiales</taxon>
        <taxon>Suessiaceae</taxon>
        <taxon>Polarella</taxon>
    </lineage>
</organism>
<dbReference type="AlphaFoldDB" id="A0A813KA25"/>
<evidence type="ECO:0000313" key="1">
    <source>
        <dbReference type="EMBL" id="CAE8698723.1"/>
    </source>
</evidence>
<sequence length="219" mass="23578">MYARALARMLRPSRSLRNSPLRQLAPSIQAQKLSSRWAGSHALRQETYRWVDKAKSGAKEESNTRLAQLAELVAVGRRVWEPRLPRQREPQAHSLWALVLDAPSLGSSSALRQHAGFKPSRIVVPNDSDANFGAFGRGQGAGVGAVVLGGTSLHTFLVETRAAALAAKDSRAEGLRGPFACVFCDFTQCLDGSWKASQELEAPGGSLDGWEACRGTGLA</sequence>
<protein>
    <submittedName>
        <fullName evidence="1">Uncharacterized protein</fullName>
    </submittedName>
</protein>
<gene>
    <name evidence="1" type="ORF">PGLA2088_LOCUS30867</name>
</gene>